<sequence length="87" mass="9908">ILSTFIIIVYFYYSYVSSAWTTTTSWTIDPTASTSHPKINPVQARVDKLLIPYTKQTIVTDIDTTRKSVVRNILNLGKQTSKIIQEI</sequence>
<evidence type="ECO:0000313" key="1">
    <source>
        <dbReference type="EMBL" id="GAJ04690.1"/>
    </source>
</evidence>
<name>X1VDW5_9ZZZZ</name>
<gene>
    <name evidence="1" type="ORF">S12H4_52040</name>
</gene>
<reference evidence="1" key="1">
    <citation type="journal article" date="2014" name="Front. Microbiol.">
        <title>High frequency of phylogenetically diverse reductive dehalogenase-homologous genes in deep subseafloor sedimentary metagenomes.</title>
        <authorList>
            <person name="Kawai M."/>
            <person name="Futagami T."/>
            <person name="Toyoda A."/>
            <person name="Takaki Y."/>
            <person name="Nishi S."/>
            <person name="Hori S."/>
            <person name="Arai W."/>
            <person name="Tsubouchi T."/>
            <person name="Morono Y."/>
            <person name="Uchiyama I."/>
            <person name="Ito T."/>
            <person name="Fujiyama A."/>
            <person name="Inagaki F."/>
            <person name="Takami H."/>
        </authorList>
    </citation>
    <scope>NUCLEOTIDE SEQUENCE</scope>
    <source>
        <strain evidence="1">Expedition CK06-06</strain>
    </source>
</reference>
<feature type="non-terminal residue" evidence="1">
    <location>
        <position position="1"/>
    </location>
</feature>
<organism evidence="1">
    <name type="scientific">marine sediment metagenome</name>
    <dbReference type="NCBI Taxonomy" id="412755"/>
    <lineage>
        <taxon>unclassified sequences</taxon>
        <taxon>metagenomes</taxon>
        <taxon>ecological metagenomes</taxon>
    </lineage>
</organism>
<protein>
    <submittedName>
        <fullName evidence="1">Uncharacterized protein</fullName>
    </submittedName>
</protein>
<comment type="caution">
    <text evidence="1">The sequence shown here is derived from an EMBL/GenBank/DDBJ whole genome shotgun (WGS) entry which is preliminary data.</text>
</comment>
<accession>X1VDW5</accession>
<dbReference type="AlphaFoldDB" id="X1VDW5"/>
<proteinExistence type="predicted"/>
<dbReference type="EMBL" id="BARW01032967">
    <property type="protein sequence ID" value="GAJ04690.1"/>
    <property type="molecule type" value="Genomic_DNA"/>
</dbReference>